<dbReference type="InterPro" id="IPR011761">
    <property type="entry name" value="ATP-grasp"/>
</dbReference>
<feature type="domain" description="ATP-grasp" evidence="3">
    <location>
        <begin position="121"/>
        <end position="305"/>
    </location>
</feature>
<evidence type="ECO:0000259" key="3">
    <source>
        <dbReference type="PROSITE" id="PS50975"/>
    </source>
</evidence>
<feature type="region of interest" description="Disordered" evidence="2">
    <location>
        <begin position="372"/>
        <end position="392"/>
    </location>
</feature>
<dbReference type="AlphaFoldDB" id="A0A2W1JJE7"/>
<dbReference type="PROSITE" id="PS50975">
    <property type="entry name" value="ATP_GRASP"/>
    <property type="match status" value="1"/>
</dbReference>
<dbReference type="EMBL" id="PQWO01000015">
    <property type="protein sequence ID" value="PZD71625.1"/>
    <property type="molecule type" value="Genomic_DNA"/>
</dbReference>
<keyword evidence="1" id="KW-0547">Nucleotide-binding</keyword>
<gene>
    <name evidence="4" type="ORF">C1752_05089</name>
</gene>
<dbReference type="RefSeq" id="WP_233501770.1">
    <property type="nucleotide sequence ID" value="NZ_CAWNWM010000015.1"/>
</dbReference>
<organism evidence="4 5">
    <name type="scientific">Acaryochloris thomasi RCC1774</name>
    <dbReference type="NCBI Taxonomy" id="1764569"/>
    <lineage>
        <taxon>Bacteria</taxon>
        <taxon>Bacillati</taxon>
        <taxon>Cyanobacteriota</taxon>
        <taxon>Cyanophyceae</taxon>
        <taxon>Acaryochloridales</taxon>
        <taxon>Acaryochloridaceae</taxon>
        <taxon>Acaryochloris</taxon>
        <taxon>Acaryochloris thomasi</taxon>
    </lineage>
</organism>
<reference evidence="4 5" key="1">
    <citation type="journal article" date="2018" name="Sci. Rep.">
        <title>A novel species of the marine cyanobacterium Acaryochloris with a unique pigment content and lifestyle.</title>
        <authorList>
            <person name="Partensky F."/>
            <person name="Six C."/>
            <person name="Ratin M."/>
            <person name="Garczarek L."/>
            <person name="Vaulot D."/>
            <person name="Probert I."/>
            <person name="Calteau A."/>
            <person name="Gourvil P."/>
            <person name="Marie D."/>
            <person name="Grebert T."/>
            <person name="Bouchier C."/>
            <person name="Le Panse S."/>
            <person name="Gachenot M."/>
            <person name="Rodriguez F."/>
            <person name="Garrido J.L."/>
        </authorList>
    </citation>
    <scope>NUCLEOTIDE SEQUENCE [LARGE SCALE GENOMIC DNA]</scope>
    <source>
        <strain evidence="4 5">RCC1774</strain>
    </source>
</reference>
<evidence type="ECO:0000313" key="4">
    <source>
        <dbReference type="EMBL" id="PZD71625.1"/>
    </source>
</evidence>
<evidence type="ECO:0000313" key="5">
    <source>
        <dbReference type="Proteomes" id="UP000248857"/>
    </source>
</evidence>
<protein>
    <recommendedName>
        <fullName evidence="3">ATP-grasp domain-containing protein</fullName>
    </recommendedName>
</protein>
<dbReference type="GO" id="GO:0046872">
    <property type="term" value="F:metal ion binding"/>
    <property type="evidence" value="ECO:0007669"/>
    <property type="project" value="InterPro"/>
</dbReference>
<dbReference type="SUPFAM" id="SSF56059">
    <property type="entry name" value="Glutathione synthetase ATP-binding domain-like"/>
    <property type="match status" value="1"/>
</dbReference>
<keyword evidence="1" id="KW-0067">ATP-binding</keyword>
<evidence type="ECO:0000256" key="2">
    <source>
        <dbReference type="SAM" id="MobiDB-lite"/>
    </source>
</evidence>
<dbReference type="GO" id="GO:0005524">
    <property type="term" value="F:ATP binding"/>
    <property type="evidence" value="ECO:0007669"/>
    <property type="project" value="UniProtKB-UniRule"/>
</dbReference>
<accession>A0A2W1JJE7</accession>
<feature type="compositionally biased region" description="Polar residues" evidence="2">
    <location>
        <begin position="383"/>
        <end position="392"/>
    </location>
</feature>
<proteinExistence type="predicted"/>
<name>A0A2W1JJE7_9CYAN</name>
<comment type="caution">
    <text evidence="4">The sequence shown here is derived from an EMBL/GenBank/DDBJ whole genome shotgun (WGS) entry which is preliminary data.</text>
</comment>
<dbReference type="Gene3D" id="3.30.470.20">
    <property type="entry name" value="ATP-grasp fold, B domain"/>
    <property type="match status" value="1"/>
</dbReference>
<keyword evidence="5" id="KW-1185">Reference proteome</keyword>
<evidence type="ECO:0000256" key="1">
    <source>
        <dbReference type="PROSITE-ProRule" id="PRU00409"/>
    </source>
</evidence>
<dbReference type="Proteomes" id="UP000248857">
    <property type="component" value="Unassembled WGS sequence"/>
</dbReference>
<sequence length="392" mass="44594">MKIFNHDIMNCTHQQVTGNYLYSGRVLGLTDQNDIVQLHPALRGEWQAIVGHYERIGLRHSQNVIWDVSSAVRLAHPQLETSVFYFGDAENQESYRSQQFRQENQRWHDVVQCMNNKNNFMELAHQLQVTVPKTLCFAQKSELRLNSEIPYPCYVKPSVSVDGMGIVRCADRQQLSLALYDMPDNVSFQIQEEVLAASFLNLQYRVTEDGLERHAATEQILDGCSHSGNRYPTEYQPWDLVEPMAQWMVDQGMQEIFAFDVAVVFSSRGPRYYAIECNPRYNGASYPTGVAQKLDIQSWICETFTTPLRALNDIDLSGIEFDAQTGVGVIIVNWGNVHMGKVVCLLAGSHTQQDQLRTTLKQRLMGTQLQESTLPPSFHPLESISNVGQAWN</sequence>